<dbReference type="GO" id="GO:0010506">
    <property type="term" value="P:regulation of autophagy"/>
    <property type="evidence" value="ECO:0007669"/>
    <property type="project" value="TreeGrafter"/>
</dbReference>
<feature type="region of interest" description="Disordered" evidence="4">
    <location>
        <begin position="837"/>
        <end position="904"/>
    </location>
</feature>
<evidence type="ECO:0000256" key="4">
    <source>
        <dbReference type="SAM" id="MobiDB-lite"/>
    </source>
</evidence>
<dbReference type="Pfam" id="PF01569">
    <property type="entry name" value="PAP2"/>
    <property type="match status" value="1"/>
</dbReference>
<dbReference type="SUPFAM" id="SSF48317">
    <property type="entry name" value="Acid phosphatase/Vanadium-dependent haloperoxidase"/>
    <property type="match status" value="1"/>
</dbReference>
<dbReference type="Gene3D" id="2.130.10.10">
    <property type="entry name" value="YVTN repeat-like/Quinoprotein amine dehydrogenase"/>
    <property type="match status" value="2"/>
</dbReference>
<dbReference type="SMART" id="SM01302">
    <property type="entry name" value="Raptor_N"/>
    <property type="match status" value="1"/>
</dbReference>
<keyword evidence="5" id="KW-1133">Transmembrane helix</keyword>
<keyword evidence="2" id="KW-0853">WD repeat</keyword>
<dbReference type="Pfam" id="PF14538">
    <property type="entry name" value="Raptor_N"/>
    <property type="match status" value="1"/>
</dbReference>
<dbReference type="GO" id="GO:0030674">
    <property type="term" value="F:protein-macromolecule adaptor activity"/>
    <property type="evidence" value="ECO:0007669"/>
    <property type="project" value="TreeGrafter"/>
</dbReference>
<dbReference type="GO" id="GO:0030307">
    <property type="term" value="P:positive regulation of cell growth"/>
    <property type="evidence" value="ECO:0007669"/>
    <property type="project" value="TreeGrafter"/>
</dbReference>
<dbReference type="InterPro" id="IPR000326">
    <property type="entry name" value="PAP2/HPO"/>
</dbReference>
<keyword evidence="3" id="KW-0677">Repeat</keyword>
<feature type="domain" description="Phosphatidic acid phosphatase type 2/haloperoxidase" evidence="6">
    <location>
        <begin position="1382"/>
        <end position="1534"/>
    </location>
</feature>
<keyword evidence="5" id="KW-0812">Transmembrane</keyword>
<dbReference type="GO" id="GO:0009267">
    <property type="term" value="P:cellular response to starvation"/>
    <property type="evidence" value="ECO:0007669"/>
    <property type="project" value="TreeGrafter"/>
</dbReference>
<keyword evidence="9" id="KW-1185">Reference proteome</keyword>
<comment type="similarity">
    <text evidence="1">Belongs to the WD repeat RAPTOR family.</text>
</comment>
<feature type="transmembrane region" description="Helical" evidence="5">
    <location>
        <begin position="1519"/>
        <end position="1538"/>
    </location>
</feature>
<feature type="transmembrane region" description="Helical" evidence="5">
    <location>
        <begin position="1334"/>
        <end position="1353"/>
    </location>
</feature>
<evidence type="ECO:0000256" key="3">
    <source>
        <dbReference type="ARBA" id="ARBA00022737"/>
    </source>
</evidence>
<feature type="compositionally biased region" description="Low complexity" evidence="4">
    <location>
        <begin position="15"/>
        <end position="38"/>
    </location>
</feature>
<dbReference type="InterPro" id="IPR036938">
    <property type="entry name" value="PAP2/HPO_sf"/>
</dbReference>
<dbReference type="Pfam" id="PF02985">
    <property type="entry name" value="HEAT"/>
    <property type="match status" value="1"/>
</dbReference>
<gene>
    <name evidence="8" type="ORF">DBV15_05358</name>
</gene>
<evidence type="ECO:0000313" key="8">
    <source>
        <dbReference type="EMBL" id="TGZ56887.1"/>
    </source>
</evidence>
<proteinExistence type="inferred from homology"/>
<dbReference type="SUPFAM" id="SSF48371">
    <property type="entry name" value="ARM repeat"/>
    <property type="match status" value="1"/>
</dbReference>
<dbReference type="PANTHER" id="PTHR12848">
    <property type="entry name" value="REGULATORY-ASSOCIATED PROTEIN OF MTOR"/>
    <property type="match status" value="1"/>
</dbReference>
<dbReference type="InterPro" id="IPR016024">
    <property type="entry name" value="ARM-type_fold"/>
</dbReference>
<dbReference type="PRINTS" id="PR01547">
    <property type="entry name" value="YEAST176DUF"/>
</dbReference>
<dbReference type="InterPro" id="IPR004083">
    <property type="entry name" value="Raptor"/>
</dbReference>
<evidence type="ECO:0000256" key="5">
    <source>
        <dbReference type="SAM" id="Phobius"/>
    </source>
</evidence>
<sequence length="1579" mass="177486">MSVSYARMKSCHEVSSPTSPTTPTSPTSPTSSSTTTPSNAPRRAGDEEDWRMQLAFCKPRHNATIEYVNCISQTWRMKERMKTVSVALVLCLNVGVDPPDIVKTQPCARLECWIDPLSVSPQKALETIGSNLQKQYERWQPRARYKQSLDPTVEEVKKLCTSLRRNAKEERVLFHYNGHGVPKPTTNGEIWVFNRTYTQYIPLSVYDLQTWMGAPSIYVYDCSNAGIIVESFQQFADQHEKEYEMEKQQNRATGVTCPAAPCYKNCIQLAACAANQILPMNPNLPADIFTSCLTTPIKIAIRWFAMQPTSKLVPNISLDLIDKIPGQLTDRRTMLGELNWIFTAITDTIAWNTLPRDLFQRLFRQDLLVASLFRNFLLAERILRSYDCTPVSSPKLPPTYQHRMWQAWDMALDLCLAQLPMVLENEDRYVHSSFFEDQLTAFQVWLNLGSKNRSPPEQLPIVLQVLLSQVHRLRALELLGRFLDLGPWAVNLALSVGIFPYVLKLLQSNARELRPLLVFIWAKILAVDNTCQADLVRDGGHKYFLSVLQDTSIPSEHRTLAAFVLASIVNDYRPGQVAANQGNLVSICLEQLGDTNSLLRQWLCLCLARLWHNFDKARWCGVRDIAHEKLFTLLKDPVPEVRAASVYALGTFINSVTTRSEHANNIDQIIAMTLINTVSHDMCPLVRKELVVALQWMVLHFENSFVTLAMAEENSRKDLVVETLSPFSGMRRISSRDRLKMLSPNNTYTVDTTDGFGPQDRIKRVSSSSSISSLGHSSLGNLPSLSYGSVYMKLWHGLCNLDNDPHPVVSAMSQKITNHIRNKVKASSIPKEVVETKISSSLSLPPSPSNRTGYLSKGESPPATVNSGTDLLRSSRVLSHSSRSRKPVPNTISEETDEAPGAKTPLTTSQFVEWSCAQFAQPVSLEDEMDDVESRPYLEREWRFIRNAKQRQDAREEQLRAPQNKMESQVCHARCSQSPQVLVFHPFEPHLAVALKDCFGIWDYQSGTKLTYCTSYGNKVKSRVTALEFINSHDLTLLMAGSDDGSVQIWKNYSGTISRDPILLTAWQALADVQPATKTSSGTYQRACLRLGLTARLVTKWEQKSLTLAVTGDVRIVRLWDAETELKKQDIPTGADCCTTCIDVDGTGAIMALGCGDGSVRLLDRRLPPAEARVMTWREHTGWVLGTFLRQSEGAAPQLFTGSSTGDIRIFDLRKHSSVNTIQITPGIAALTVHEIADVFACGTTNHCISVYNTSGQHLNTIKFHEGFMGTRLSPNKSTRLRMQAGGGAGLQVNQVGISVLMFFLFGKPYKRGFFCNDESLYHPFHESTVTSTMLYIIGLFLPICTMIIGEYLHWRHFSGHTANVLFGYTIPPWLWNAYQKVGVFGFGAACTVLTTDIAKYSIGRLRPHFMKLCVPNVDCNLPEYQHKYIEDFHCTASGISVKLLKEVSTIDRFRLSFPSGHSSFSAYTMIYLAMYLQLRMKWKGSKLLRHFLQLLCLLMAWFTAMTRISNYKHHWSDVLAGSILGIISALVMAHCVADLFKEDREKHCSTEKHRTTDYEAETGVTGIQVNNGTGNRNC</sequence>
<comment type="caution">
    <text evidence="8">The sequence shown here is derived from an EMBL/GenBank/DDBJ whole genome shotgun (WGS) entry which is preliminary data.</text>
</comment>
<dbReference type="InterPro" id="IPR001680">
    <property type="entry name" value="WD40_rpt"/>
</dbReference>
<dbReference type="Gene3D" id="1.25.10.10">
    <property type="entry name" value="Leucine-rich Repeat Variant"/>
    <property type="match status" value="1"/>
</dbReference>
<evidence type="ECO:0000256" key="2">
    <source>
        <dbReference type="ARBA" id="ARBA00022574"/>
    </source>
</evidence>
<dbReference type="EMBL" id="QBLH01000271">
    <property type="protein sequence ID" value="TGZ56887.1"/>
    <property type="molecule type" value="Genomic_DNA"/>
</dbReference>
<dbReference type="GO" id="GO:0071230">
    <property type="term" value="P:cellular response to amino acid stimulus"/>
    <property type="evidence" value="ECO:0007669"/>
    <property type="project" value="TreeGrafter"/>
</dbReference>
<name>A0A4S2L934_9HYME</name>
<dbReference type="GO" id="GO:0031931">
    <property type="term" value="C:TORC1 complex"/>
    <property type="evidence" value="ECO:0007669"/>
    <property type="project" value="InterPro"/>
</dbReference>
<dbReference type="SMART" id="SM00320">
    <property type="entry name" value="WD40"/>
    <property type="match status" value="5"/>
</dbReference>
<feature type="region of interest" description="Disordered" evidence="4">
    <location>
        <begin position="1"/>
        <end position="45"/>
    </location>
</feature>
<dbReference type="GO" id="GO:0038202">
    <property type="term" value="P:TORC1 signaling"/>
    <property type="evidence" value="ECO:0007669"/>
    <property type="project" value="TreeGrafter"/>
</dbReference>
<dbReference type="InterPro" id="IPR015943">
    <property type="entry name" value="WD40/YVTN_repeat-like_dom_sf"/>
</dbReference>
<evidence type="ECO:0000313" key="9">
    <source>
        <dbReference type="Proteomes" id="UP000310200"/>
    </source>
</evidence>
<dbReference type="InterPro" id="IPR011989">
    <property type="entry name" value="ARM-like"/>
</dbReference>
<dbReference type="GO" id="GO:0005737">
    <property type="term" value="C:cytoplasm"/>
    <property type="evidence" value="ECO:0007669"/>
    <property type="project" value="TreeGrafter"/>
</dbReference>
<accession>A0A4S2L934</accession>
<dbReference type="Gene3D" id="1.20.144.10">
    <property type="entry name" value="Phosphatidic acid phosphatase type 2/haloperoxidase"/>
    <property type="match status" value="1"/>
</dbReference>
<organism evidence="8 9">
    <name type="scientific">Temnothorax longispinosus</name>
    <dbReference type="NCBI Taxonomy" id="300112"/>
    <lineage>
        <taxon>Eukaryota</taxon>
        <taxon>Metazoa</taxon>
        <taxon>Ecdysozoa</taxon>
        <taxon>Arthropoda</taxon>
        <taxon>Hexapoda</taxon>
        <taxon>Insecta</taxon>
        <taxon>Pterygota</taxon>
        <taxon>Neoptera</taxon>
        <taxon>Endopterygota</taxon>
        <taxon>Hymenoptera</taxon>
        <taxon>Apocrita</taxon>
        <taxon>Aculeata</taxon>
        <taxon>Formicoidea</taxon>
        <taxon>Formicidae</taxon>
        <taxon>Myrmicinae</taxon>
        <taxon>Temnothorax</taxon>
    </lineage>
</organism>
<keyword evidence="5" id="KW-0472">Membrane</keyword>
<dbReference type="Proteomes" id="UP000310200">
    <property type="component" value="Unassembled WGS sequence"/>
</dbReference>
<dbReference type="SUPFAM" id="SSF50978">
    <property type="entry name" value="WD40 repeat-like"/>
    <property type="match status" value="1"/>
</dbReference>
<evidence type="ECO:0000259" key="6">
    <source>
        <dbReference type="SMART" id="SM00014"/>
    </source>
</evidence>
<dbReference type="FunFam" id="1.25.10.10:FF:000276">
    <property type="entry name" value="Regulatory-associated protein of mTOR isoform 1"/>
    <property type="match status" value="1"/>
</dbReference>
<feature type="transmembrane region" description="Helical" evidence="5">
    <location>
        <begin position="1488"/>
        <end position="1507"/>
    </location>
</feature>
<dbReference type="SMART" id="SM00014">
    <property type="entry name" value="acidPPc"/>
    <property type="match status" value="1"/>
</dbReference>
<dbReference type="InterPro" id="IPR000357">
    <property type="entry name" value="HEAT"/>
</dbReference>
<dbReference type="InterPro" id="IPR029347">
    <property type="entry name" value="Raptor_N"/>
</dbReference>
<dbReference type="STRING" id="300112.A0A4S2L934"/>
<feature type="domain" description="Raptor N-terminal CASPase-like" evidence="7">
    <location>
        <begin position="80"/>
        <end position="233"/>
    </location>
</feature>
<evidence type="ECO:0000256" key="1">
    <source>
        <dbReference type="ARBA" id="ARBA00009257"/>
    </source>
</evidence>
<reference evidence="8 9" key="1">
    <citation type="journal article" date="2019" name="Philos. Trans. R. Soc. Lond., B, Biol. Sci.">
        <title>Ant behaviour and brain gene expression of defending hosts depend on the ecological success of the intruding social parasite.</title>
        <authorList>
            <person name="Kaur R."/>
            <person name="Stoldt M."/>
            <person name="Jongepier E."/>
            <person name="Feldmeyer B."/>
            <person name="Menzel F."/>
            <person name="Bornberg-Bauer E."/>
            <person name="Foitzik S."/>
        </authorList>
    </citation>
    <scope>NUCLEOTIDE SEQUENCE [LARGE SCALE GENOMIC DNA]</scope>
    <source>
        <tissue evidence="8">Whole body</tissue>
    </source>
</reference>
<evidence type="ECO:0000259" key="7">
    <source>
        <dbReference type="SMART" id="SM01302"/>
    </source>
</evidence>
<protein>
    <submittedName>
        <fullName evidence="8">Regulatory-associated protein of mTOR</fullName>
    </submittedName>
</protein>
<dbReference type="CDD" id="cd03384">
    <property type="entry name" value="PAP2_wunen"/>
    <property type="match status" value="1"/>
</dbReference>
<dbReference type="PANTHER" id="PTHR12848:SF16">
    <property type="entry name" value="REGULATORY-ASSOCIATED PROTEIN OF MTOR"/>
    <property type="match status" value="1"/>
</dbReference>
<feature type="compositionally biased region" description="Low complexity" evidence="4">
    <location>
        <begin position="871"/>
        <end position="881"/>
    </location>
</feature>
<dbReference type="InterPro" id="IPR036322">
    <property type="entry name" value="WD40_repeat_dom_sf"/>
</dbReference>